<dbReference type="Proteomes" id="UP000248806">
    <property type="component" value="Unassembled WGS sequence"/>
</dbReference>
<organism evidence="1 2">
    <name type="scientific">Thermosporothrix hazakensis</name>
    <dbReference type="NCBI Taxonomy" id="644383"/>
    <lineage>
        <taxon>Bacteria</taxon>
        <taxon>Bacillati</taxon>
        <taxon>Chloroflexota</taxon>
        <taxon>Ktedonobacteria</taxon>
        <taxon>Ktedonobacterales</taxon>
        <taxon>Thermosporotrichaceae</taxon>
        <taxon>Thermosporothrix</taxon>
    </lineage>
</organism>
<protein>
    <submittedName>
        <fullName evidence="1">Uncharacterized protein</fullName>
    </submittedName>
</protein>
<gene>
    <name evidence="1" type="ORF">EI42_05797</name>
</gene>
<dbReference type="EMBL" id="QKUF01000039">
    <property type="protein sequence ID" value="PZW20792.1"/>
    <property type="molecule type" value="Genomic_DNA"/>
</dbReference>
<keyword evidence="2" id="KW-1185">Reference proteome</keyword>
<comment type="caution">
    <text evidence="1">The sequence shown here is derived from an EMBL/GenBank/DDBJ whole genome shotgun (WGS) entry which is preliminary data.</text>
</comment>
<dbReference type="OrthoDB" id="151614at2"/>
<evidence type="ECO:0000313" key="1">
    <source>
        <dbReference type="EMBL" id="PZW20792.1"/>
    </source>
</evidence>
<sequence length="220" mass="25299">MKASTTSSTPVATRPLDDQIWYDLYVWLLPLVEKWVRYANVVAWYGQQKEVSEDITQEAVLRTFHYNQRADHGEVRPIDSLKSLCKTIAQNYFRDRRKKDWNLVRPSQENSGPEESYPHLESLEDPSQIAVDHLLLKNVITIAARLVVRFPPGQRAALLTDLALISDFGEQPTLLEQVLSEEGIHLRDYRQPLPDDPGAKNRHAALLSIAYKRLRKEVSL</sequence>
<proteinExistence type="predicted"/>
<accession>A0A326TWW4</accession>
<dbReference type="AlphaFoldDB" id="A0A326TWW4"/>
<dbReference type="RefSeq" id="WP_111326032.1">
    <property type="nucleotide sequence ID" value="NZ_BIFX01000001.1"/>
</dbReference>
<evidence type="ECO:0000313" key="2">
    <source>
        <dbReference type="Proteomes" id="UP000248806"/>
    </source>
</evidence>
<name>A0A326TWW4_THEHA</name>
<reference evidence="1 2" key="1">
    <citation type="submission" date="2018-06" db="EMBL/GenBank/DDBJ databases">
        <title>Genomic Encyclopedia of Archaeal and Bacterial Type Strains, Phase II (KMG-II): from individual species to whole genera.</title>
        <authorList>
            <person name="Goeker M."/>
        </authorList>
    </citation>
    <scope>NUCLEOTIDE SEQUENCE [LARGE SCALE GENOMIC DNA]</scope>
    <source>
        <strain evidence="1 2">ATCC BAA-1881</strain>
    </source>
</reference>